<dbReference type="InterPro" id="IPR000391">
    <property type="entry name" value="Rng_hydr_dOase-bsu"/>
</dbReference>
<dbReference type="EMBL" id="CP146016">
    <property type="protein sequence ID" value="WWQ61183.1"/>
    <property type="molecule type" value="Genomic_DNA"/>
</dbReference>
<dbReference type="GeneID" id="89335828"/>
<dbReference type="PANTHER" id="PTHR41534">
    <property type="entry name" value="BLR3401 PROTEIN"/>
    <property type="match status" value="1"/>
</dbReference>
<keyword evidence="3" id="KW-1185">Reference proteome</keyword>
<dbReference type="Pfam" id="PF00866">
    <property type="entry name" value="Ring_hydroxyl_B"/>
    <property type="match status" value="1"/>
</dbReference>
<accession>A0AAX4L3E5</accession>
<evidence type="ECO:0000256" key="1">
    <source>
        <dbReference type="ARBA" id="ARBA00023002"/>
    </source>
</evidence>
<dbReference type="AlphaFoldDB" id="A0AAX4L3E5"/>
<gene>
    <name evidence="2" type="ORF">V6M85_03630</name>
</gene>
<evidence type="ECO:0000313" key="3">
    <source>
        <dbReference type="Proteomes" id="UP001432202"/>
    </source>
</evidence>
<name>A0AAX4L3E5_9CREN</name>
<protein>
    <submittedName>
        <fullName evidence="2">Aromatic-ring-hydroxylating dioxygenase subunit beta</fullName>
        <ecNumber evidence="2">1.14.-.-</ecNumber>
    </submittedName>
</protein>
<dbReference type="RefSeq" id="WP_338603096.1">
    <property type="nucleotide sequence ID" value="NZ_CP146016.1"/>
</dbReference>
<dbReference type="PANTHER" id="PTHR41534:SF1">
    <property type="entry name" value="BLR3401 PROTEIN"/>
    <property type="match status" value="1"/>
</dbReference>
<dbReference type="SUPFAM" id="SSF54427">
    <property type="entry name" value="NTF2-like"/>
    <property type="match status" value="1"/>
</dbReference>
<dbReference type="Gene3D" id="3.10.450.50">
    <property type="match status" value="1"/>
</dbReference>
<sequence length="171" mass="20524">MSQQNVPKDEIENFVYYEMKLLDERRYQEWLNLFADDGVYWIPRWVSENNIVENPEDDLNVLYLDRKRLEIYIRRILTGMAYTYEPHPRTTRLVSNILIGEETQDYIQVLCKFIMNIFRAQPHELYGPRMLETLSGDIEYRLKRVDGKFKIKLKKVTVINEPIIGGQLYVI</sequence>
<dbReference type="GO" id="GO:0019380">
    <property type="term" value="P:3-phenylpropionate catabolic process"/>
    <property type="evidence" value="ECO:0007669"/>
    <property type="project" value="TreeGrafter"/>
</dbReference>
<dbReference type="GO" id="GO:0051213">
    <property type="term" value="F:dioxygenase activity"/>
    <property type="evidence" value="ECO:0007669"/>
    <property type="project" value="UniProtKB-KW"/>
</dbReference>
<dbReference type="EC" id="1.14.-.-" evidence="2"/>
<dbReference type="InterPro" id="IPR032710">
    <property type="entry name" value="NTF2-like_dom_sf"/>
</dbReference>
<organism evidence="2 3">
    <name type="scientific">Sulfolobus tengchongensis</name>
    <dbReference type="NCBI Taxonomy" id="207809"/>
    <lineage>
        <taxon>Archaea</taxon>
        <taxon>Thermoproteota</taxon>
        <taxon>Thermoprotei</taxon>
        <taxon>Sulfolobales</taxon>
        <taxon>Sulfolobaceae</taxon>
        <taxon>Sulfolobus</taxon>
    </lineage>
</organism>
<reference evidence="2 3" key="1">
    <citation type="submission" date="2024-02" db="EMBL/GenBank/DDBJ databases">
        <title>STSV induces naive adaptation in Sulfolobus.</title>
        <authorList>
            <person name="Xiang X."/>
            <person name="Song M."/>
        </authorList>
    </citation>
    <scope>NUCLEOTIDE SEQUENCE [LARGE SCALE GENOMIC DNA]</scope>
    <source>
        <strain evidence="2 3">RT2</strain>
    </source>
</reference>
<proteinExistence type="predicted"/>
<keyword evidence="2" id="KW-0223">Dioxygenase</keyword>
<evidence type="ECO:0000313" key="2">
    <source>
        <dbReference type="EMBL" id="WWQ61183.1"/>
    </source>
</evidence>
<keyword evidence="1 2" id="KW-0560">Oxidoreductase</keyword>
<dbReference type="CDD" id="cd00667">
    <property type="entry name" value="ring_hydroxylating_dioxygenases_beta"/>
    <property type="match status" value="1"/>
</dbReference>
<dbReference type="Proteomes" id="UP001432202">
    <property type="component" value="Chromosome"/>
</dbReference>